<gene>
    <name evidence="6" type="ORF">OLC1_LOCUS23902</name>
</gene>
<evidence type="ECO:0000313" key="6">
    <source>
        <dbReference type="EMBL" id="CAI9117914.1"/>
    </source>
</evidence>
<keyword evidence="7" id="KW-1185">Reference proteome</keyword>
<reference evidence="6" key="1">
    <citation type="submission" date="2023-03" db="EMBL/GenBank/DDBJ databases">
        <authorList>
            <person name="Julca I."/>
        </authorList>
    </citation>
    <scope>NUCLEOTIDE SEQUENCE</scope>
</reference>
<name>A0AAV1EE12_OLDCO</name>
<evidence type="ECO:0000313" key="7">
    <source>
        <dbReference type="Proteomes" id="UP001161247"/>
    </source>
</evidence>
<evidence type="ECO:0000256" key="3">
    <source>
        <dbReference type="ARBA" id="ARBA00022679"/>
    </source>
</evidence>
<dbReference type="InterPro" id="IPR003406">
    <property type="entry name" value="Glyco_trans_14"/>
</dbReference>
<organism evidence="6 7">
    <name type="scientific">Oldenlandia corymbosa var. corymbosa</name>
    <dbReference type="NCBI Taxonomy" id="529605"/>
    <lineage>
        <taxon>Eukaryota</taxon>
        <taxon>Viridiplantae</taxon>
        <taxon>Streptophyta</taxon>
        <taxon>Embryophyta</taxon>
        <taxon>Tracheophyta</taxon>
        <taxon>Spermatophyta</taxon>
        <taxon>Magnoliopsida</taxon>
        <taxon>eudicotyledons</taxon>
        <taxon>Gunneridae</taxon>
        <taxon>Pentapetalae</taxon>
        <taxon>asterids</taxon>
        <taxon>lamiids</taxon>
        <taxon>Gentianales</taxon>
        <taxon>Rubiaceae</taxon>
        <taxon>Rubioideae</taxon>
        <taxon>Spermacoceae</taxon>
        <taxon>Hedyotis-Oldenlandia complex</taxon>
        <taxon>Oldenlandia</taxon>
    </lineage>
</organism>
<sequence length="445" mass="49402">MQNLHQPPSATATATATTTAAATTTLKLSTPCILLTTTFISLFLIYSFSASTSPSLPPRHPSLFPPNSPHRLLFLNAPAGDTSGDAGKNPLAPPTPPSIAYLISGSCNDTGRIFRLLLAIYHPKNTYLLHLDFRASQDERDSLARKIESFPLFKAAQNVNVVGRADVVYRDGSSSVSSILHGASILMRISDNWDWFINLSVDDYPLVTQDDLLHILSYLPRDLNFVNHTSYIGWIESRKLKPIIVDPGLYLTEENEVFYATQKRPLPDAFHLFTGSSSAILSRKFIEFNILGTDNLPRTVLMYLANTPASESVYFPTILCNSRQFNRTTINHSLHYVSLNLRKDPIPLNMSYYNDLVRSGSAFASPFLPNDPILDRIDKKILHRAPEKPVPGGWCLGDPGRDVCKVWGDADVLRPGKGAKRLEKRLVGLLSRETLQSHQCVVDNS</sequence>
<keyword evidence="4" id="KW-0472">Membrane</keyword>
<proteinExistence type="predicted"/>
<evidence type="ECO:0000256" key="5">
    <source>
        <dbReference type="ARBA" id="ARBA00023180"/>
    </source>
</evidence>
<evidence type="ECO:0000256" key="2">
    <source>
        <dbReference type="ARBA" id="ARBA00022676"/>
    </source>
</evidence>
<keyword evidence="2" id="KW-0328">Glycosyltransferase</keyword>
<dbReference type="PANTHER" id="PTHR45719">
    <property type="entry name" value="GLYCOSYLTRANSFERASE"/>
    <property type="match status" value="1"/>
</dbReference>
<keyword evidence="5" id="KW-0325">Glycoprotein</keyword>
<comment type="subcellular location">
    <subcellularLocation>
        <location evidence="1">Membrane</location>
        <topology evidence="1">Single-pass type II membrane protein</topology>
    </subcellularLocation>
</comment>
<evidence type="ECO:0000256" key="4">
    <source>
        <dbReference type="ARBA" id="ARBA00023136"/>
    </source>
</evidence>
<dbReference type="Proteomes" id="UP001161247">
    <property type="component" value="Chromosome 9"/>
</dbReference>
<dbReference type="EMBL" id="OX459126">
    <property type="protein sequence ID" value="CAI9117914.1"/>
    <property type="molecule type" value="Genomic_DNA"/>
</dbReference>
<dbReference type="GO" id="GO:0016020">
    <property type="term" value="C:membrane"/>
    <property type="evidence" value="ECO:0007669"/>
    <property type="project" value="UniProtKB-SubCell"/>
</dbReference>
<dbReference type="InterPro" id="IPR044610">
    <property type="entry name" value="GLCAT14A/B/C"/>
</dbReference>
<protein>
    <submittedName>
        <fullName evidence="6">OLC1v1019404C1</fullName>
    </submittedName>
</protein>
<keyword evidence="3" id="KW-0808">Transferase</keyword>
<dbReference type="Pfam" id="PF02485">
    <property type="entry name" value="Branch"/>
    <property type="match status" value="1"/>
</dbReference>
<dbReference type="PANTHER" id="PTHR45719:SF10">
    <property type="entry name" value="CORE-2_I-BRANCHING BETA-1,6-N-ACETYLGLUCOSAMINYLTRANSFERASE FAMILY PROTEIN"/>
    <property type="match status" value="1"/>
</dbReference>
<dbReference type="GO" id="GO:0015020">
    <property type="term" value="F:glucuronosyltransferase activity"/>
    <property type="evidence" value="ECO:0007669"/>
    <property type="project" value="InterPro"/>
</dbReference>
<accession>A0AAV1EE12</accession>
<evidence type="ECO:0000256" key="1">
    <source>
        <dbReference type="ARBA" id="ARBA00004606"/>
    </source>
</evidence>
<dbReference type="AlphaFoldDB" id="A0AAV1EE12"/>